<name>A0ABN8S8C9_9CNID</name>
<sequence length="136" mass="15717">MHSEPGSLKPGHVVKEISYRKLKSIDFDPLRSDREKSKLCTRDFSNSCELTSSYNSRLSSLLEKHAPPLKKTVISRQRVPRFNSDIKGAIRARRRAERRWRNTNSQQDLPALKVAGNHTTYLMNSAHRDYFSNFIA</sequence>
<dbReference type="EMBL" id="CALNXK010000482">
    <property type="protein sequence ID" value="CAH3186462.1"/>
    <property type="molecule type" value="Genomic_DNA"/>
</dbReference>
<comment type="caution">
    <text evidence="1">The sequence shown here is derived from an EMBL/GenBank/DDBJ whole genome shotgun (WGS) entry which is preliminary data.</text>
</comment>
<gene>
    <name evidence="1" type="ORF">PLOB_00034900</name>
</gene>
<organism evidence="1 2">
    <name type="scientific">Porites lobata</name>
    <dbReference type="NCBI Taxonomy" id="104759"/>
    <lineage>
        <taxon>Eukaryota</taxon>
        <taxon>Metazoa</taxon>
        <taxon>Cnidaria</taxon>
        <taxon>Anthozoa</taxon>
        <taxon>Hexacorallia</taxon>
        <taxon>Scleractinia</taxon>
        <taxon>Fungiina</taxon>
        <taxon>Poritidae</taxon>
        <taxon>Porites</taxon>
    </lineage>
</organism>
<dbReference type="Proteomes" id="UP001159405">
    <property type="component" value="Unassembled WGS sequence"/>
</dbReference>
<evidence type="ECO:0000313" key="1">
    <source>
        <dbReference type="EMBL" id="CAH3186462.1"/>
    </source>
</evidence>
<accession>A0ABN8S8C9</accession>
<reference evidence="1 2" key="1">
    <citation type="submission" date="2022-05" db="EMBL/GenBank/DDBJ databases">
        <authorList>
            <consortium name="Genoscope - CEA"/>
            <person name="William W."/>
        </authorList>
    </citation>
    <scope>NUCLEOTIDE SEQUENCE [LARGE SCALE GENOMIC DNA]</scope>
</reference>
<proteinExistence type="predicted"/>
<protein>
    <submittedName>
        <fullName evidence="1">Uncharacterized protein</fullName>
    </submittedName>
</protein>
<evidence type="ECO:0000313" key="2">
    <source>
        <dbReference type="Proteomes" id="UP001159405"/>
    </source>
</evidence>
<dbReference type="PANTHER" id="PTHR46670:SF3">
    <property type="entry name" value="ENDONUCLEASE_EXONUCLEASE_PHOSPHATASE DOMAIN-CONTAINING PROTEIN"/>
    <property type="match status" value="1"/>
</dbReference>
<keyword evidence="2" id="KW-1185">Reference proteome</keyword>
<dbReference type="PANTHER" id="PTHR46670">
    <property type="entry name" value="ENDO/EXONUCLEASE/PHOSPHATASE DOMAIN-CONTAINING PROTEIN"/>
    <property type="match status" value="1"/>
</dbReference>